<feature type="transmembrane region" description="Helical" evidence="7">
    <location>
        <begin position="743"/>
        <end position="768"/>
    </location>
</feature>
<dbReference type="Proteomes" id="UP000575985">
    <property type="component" value="Unassembled WGS sequence"/>
</dbReference>
<comment type="similarity">
    <text evidence="6">Belongs to the ABC-4 integral membrane protein family.</text>
</comment>
<comment type="caution">
    <text evidence="10">The sequence shown here is derived from an EMBL/GenBank/DDBJ whole genome shotgun (WGS) entry which is preliminary data.</text>
</comment>
<evidence type="ECO:0000313" key="11">
    <source>
        <dbReference type="Proteomes" id="UP000575985"/>
    </source>
</evidence>
<evidence type="ECO:0000259" key="9">
    <source>
        <dbReference type="Pfam" id="PF12704"/>
    </source>
</evidence>
<dbReference type="InterPro" id="IPR003838">
    <property type="entry name" value="ABC3_permease_C"/>
</dbReference>
<keyword evidence="2" id="KW-1003">Cell membrane</keyword>
<feature type="domain" description="ABC3 transporter permease C-terminal" evidence="8">
    <location>
        <begin position="257"/>
        <end position="384"/>
    </location>
</feature>
<dbReference type="RefSeq" id="WP_179769520.1">
    <property type="nucleotide sequence ID" value="NZ_JACCFO010000001.1"/>
</dbReference>
<accession>A0A853BV13</accession>
<feature type="transmembrane region" description="Helical" evidence="7">
    <location>
        <begin position="789"/>
        <end position="812"/>
    </location>
</feature>
<dbReference type="PANTHER" id="PTHR30572:SF4">
    <property type="entry name" value="ABC TRANSPORTER PERMEASE YTRF"/>
    <property type="match status" value="1"/>
</dbReference>
<evidence type="ECO:0000313" key="10">
    <source>
        <dbReference type="EMBL" id="NYI98357.1"/>
    </source>
</evidence>
<name>A0A853BV13_9ACTN</name>
<sequence>MRRITQARPRPRAGRFAATALAIVLGVAFVTATLVFTDSLDARFAAQAEGRADRVDAVALPADPARPLPADGLAKVRELPEVAAAAGTVRGEAVLLDRGGRALGGVPALALSAGGAASRLVADEGRLPAAPAEAALATTSAEAAGYAVGDTVTVVGHDGAEHDFTVTGLVDFGLDLEVAQRGAVVFAPPTARRVTGAEGFGEISVRAAEGVAPERARAALAHALGARAETMTGAEFGRATAEDAGVRTRTIGTALLLFAAVALFVAALVIGNTFAVLVSRGRAETALLRCLGATRGQVFAGVVAEALVVGAVSAGAGVLAGIGAAVGAVRIGAALPGAAAVFGPGAGALVPVVRPGAVLLGLAAGVVATLAAALRPAYLATRTAPLAALREAATADADAVGSRRGARGRLAASGALAAVAAAVTAVGTAAEPGPAAMAVVAGGGLVAFGAVLPVAPLLVSAAARLAAAALGGLGTAARLGAENARRAPRRTAAAVVALAVGAGLITGYTVVSASVQATLAHVMAREMPADYALVPAGSGAGLAGDRRLPPGLAAELRESPAVGEVVRVRRAQARLGAGPGGAEGAGGGAAAAGTGPGGTVAVTAYPGARLGVDLAADTAAGDLADVAPGRVAVAEDTARRLGLGVGDSVALGGDGPGAPARAQLRVAAVAVDFPAGLTLDPADFARLFPDAVGDSSLLVTGAEDADAAEVRAAVERVAADHPGVEVSSAAAQRDQYGRMFDGVFLVVAALLGVAVAIAVVGVGNTLALSVLERGREIALLRALGLTRGGLLLTLAAEALLVAVLGTAVGAGLGTAFGLAAADAAMPDMVPDIPLGRVALLLAAAVPAGLLAALPPARSASRIRVSSLTSAGGGGG</sequence>
<protein>
    <submittedName>
        <fullName evidence="10">Putative ABC transport system permease protein</fullName>
    </submittedName>
</protein>
<feature type="transmembrane region" description="Helical" evidence="7">
    <location>
        <begin position="255"/>
        <end position="278"/>
    </location>
</feature>
<organism evidence="10 11">
    <name type="scientific">Streptomonospora nanhaiensis</name>
    <dbReference type="NCBI Taxonomy" id="1323731"/>
    <lineage>
        <taxon>Bacteria</taxon>
        <taxon>Bacillati</taxon>
        <taxon>Actinomycetota</taxon>
        <taxon>Actinomycetes</taxon>
        <taxon>Streptosporangiales</taxon>
        <taxon>Nocardiopsidaceae</taxon>
        <taxon>Streptomonospora</taxon>
    </lineage>
</organism>
<feature type="domain" description="MacB-like periplasmic core" evidence="9">
    <location>
        <begin position="17"/>
        <end position="221"/>
    </location>
</feature>
<proteinExistence type="inferred from homology"/>
<feature type="transmembrane region" description="Helical" evidence="7">
    <location>
        <begin position="832"/>
        <end position="853"/>
    </location>
</feature>
<evidence type="ECO:0000256" key="5">
    <source>
        <dbReference type="ARBA" id="ARBA00023136"/>
    </source>
</evidence>
<keyword evidence="3 7" id="KW-0812">Transmembrane</keyword>
<keyword evidence="4 7" id="KW-1133">Transmembrane helix</keyword>
<dbReference type="Pfam" id="PF12704">
    <property type="entry name" value="MacB_PCD"/>
    <property type="match status" value="1"/>
</dbReference>
<dbReference type="EMBL" id="JACCFO010000001">
    <property type="protein sequence ID" value="NYI98357.1"/>
    <property type="molecule type" value="Genomic_DNA"/>
</dbReference>
<dbReference type="PANTHER" id="PTHR30572">
    <property type="entry name" value="MEMBRANE COMPONENT OF TRANSPORTER-RELATED"/>
    <property type="match status" value="1"/>
</dbReference>
<dbReference type="GO" id="GO:0005886">
    <property type="term" value="C:plasma membrane"/>
    <property type="evidence" value="ECO:0007669"/>
    <property type="project" value="UniProtKB-SubCell"/>
</dbReference>
<evidence type="ECO:0000256" key="3">
    <source>
        <dbReference type="ARBA" id="ARBA00022692"/>
    </source>
</evidence>
<dbReference type="GO" id="GO:0022857">
    <property type="term" value="F:transmembrane transporter activity"/>
    <property type="evidence" value="ECO:0007669"/>
    <property type="project" value="TreeGrafter"/>
</dbReference>
<keyword evidence="5 7" id="KW-0472">Membrane</keyword>
<comment type="subcellular location">
    <subcellularLocation>
        <location evidence="1">Cell membrane</location>
        <topology evidence="1">Multi-pass membrane protein</topology>
    </subcellularLocation>
</comment>
<dbReference type="InterPro" id="IPR025857">
    <property type="entry name" value="MacB_PCD"/>
</dbReference>
<dbReference type="AlphaFoldDB" id="A0A853BV13"/>
<evidence type="ECO:0000256" key="4">
    <source>
        <dbReference type="ARBA" id="ARBA00022989"/>
    </source>
</evidence>
<evidence type="ECO:0000259" key="8">
    <source>
        <dbReference type="Pfam" id="PF02687"/>
    </source>
</evidence>
<feature type="transmembrane region" description="Helical" evidence="7">
    <location>
        <begin position="357"/>
        <end position="378"/>
    </location>
</feature>
<feature type="transmembrane region" description="Helical" evidence="7">
    <location>
        <begin position="410"/>
        <end position="429"/>
    </location>
</feature>
<evidence type="ECO:0000256" key="7">
    <source>
        <dbReference type="SAM" id="Phobius"/>
    </source>
</evidence>
<gene>
    <name evidence="10" type="ORF">HNR12_004634</name>
</gene>
<evidence type="ECO:0000256" key="2">
    <source>
        <dbReference type="ARBA" id="ARBA00022475"/>
    </source>
</evidence>
<dbReference type="InterPro" id="IPR050250">
    <property type="entry name" value="Macrolide_Exporter_MacB"/>
</dbReference>
<feature type="domain" description="ABC3 transporter permease C-terminal" evidence="8">
    <location>
        <begin position="750"/>
        <end position="862"/>
    </location>
</feature>
<feature type="transmembrane region" description="Helical" evidence="7">
    <location>
        <begin position="492"/>
        <end position="511"/>
    </location>
</feature>
<reference evidence="10 11" key="1">
    <citation type="submission" date="2020-07" db="EMBL/GenBank/DDBJ databases">
        <title>Sequencing the genomes of 1000 actinobacteria strains.</title>
        <authorList>
            <person name="Klenk H.-P."/>
        </authorList>
    </citation>
    <scope>NUCLEOTIDE SEQUENCE [LARGE SCALE GENOMIC DNA]</scope>
    <source>
        <strain evidence="10 11">DSM 45927</strain>
    </source>
</reference>
<keyword evidence="11" id="KW-1185">Reference proteome</keyword>
<evidence type="ECO:0000256" key="6">
    <source>
        <dbReference type="ARBA" id="ARBA00038076"/>
    </source>
</evidence>
<evidence type="ECO:0000256" key="1">
    <source>
        <dbReference type="ARBA" id="ARBA00004651"/>
    </source>
</evidence>
<dbReference type="Pfam" id="PF02687">
    <property type="entry name" value="FtsX"/>
    <property type="match status" value="2"/>
</dbReference>
<feature type="transmembrane region" description="Helical" evidence="7">
    <location>
        <begin position="298"/>
        <end position="322"/>
    </location>
</feature>
<feature type="transmembrane region" description="Helical" evidence="7">
    <location>
        <begin position="436"/>
        <end position="455"/>
    </location>
</feature>